<feature type="binding site" evidence="13">
    <location>
        <position position="277"/>
    </location>
    <ligand>
        <name>Mg(2+)</name>
        <dbReference type="ChEBI" id="CHEBI:18420"/>
        <label>1</label>
    </ligand>
</feature>
<dbReference type="Pfam" id="PF00293">
    <property type="entry name" value="NUDIX"/>
    <property type="match status" value="1"/>
</dbReference>
<dbReference type="OrthoDB" id="5292471at2"/>
<evidence type="ECO:0000256" key="7">
    <source>
        <dbReference type="ARBA" id="ARBA00022842"/>
    </source>
</evidence>
<dbReference type="GO" id="GO:0019144">
    <property type="term" value="F:ADP-sugar diphosphatase activity"/>
    <property type="evidence" value="ECO:0007669"/>
    <property type="project" value="TreeGrafter"/>
</dbReference>
<dbReference type="InterPro" id="IPR020084">
    <property type="entry name" value="NUDIX_hydrolase_CS"/>
</dbReference>
<dbReference type="InterPro" id="IPR015797">
    <property type="entry name" value="NUDIX_hydrolase-like_dom_sf"/>
</dbReference>
<dbReference type="GO" id="GO:0006753">
    <property type="term" value="P:nucleoside phosphate metabolic process"/>
    <property type="evidence" value="ECO:0007669"/>
    <property type="project" value="TreeGrafter"/>
</dbReference>
<name>A0A1P8UYJ3_9RHOB</name>
<dbReference type="GO" id="GO:0019693">
    <property type="term" value="P:ribose phosphate metabolic process"/>
    <property type="evidence" value="ECO:0007669"/>
    <property type="project" value="TreeGrafter"/>
</dbReference>
<dbReference type="InterPro" id="IPR013024">
    <property type="entry name" value="GGCT-like"/>
</dbReference>
<dbReference type="PANTHER" id="PTHR11839:SF5">
    <property type="entry name" value="ADP-RIBOSE PYROPHOSPHATASE"/>
    <property type="match status" value="1"/>
</dbReference>
<evidence type="ECO:0000256" key="14">
    <source>
        <dbReference type="PIRSR" id="PIRSR604385-3"/>
    </source>
</evidence>
<keyword evidence="7 13" id="KW-0460">Magnesium</keyword>
<dbReference type="GO" id="GO:0046872">
    <property type="term" value="F:metal ion binding"/>
    <property type="evidence" value="ECO:0007669"/>
    <property type="project" value="UniProtKB-KW"/>
</dbReference>
<dbReference type="InterPro" id="IPR009288">
    <property type="entry name" value="AIG2-like_dom"/>
</dbReference>
<evidence type="ECO:0000256" key="13">
    <source>
        <dbReference type="PIRSR" id="PIRSR604385-2"/>
    </source>
</evidence>
<dbReference type="CDD" id="cd06661">
    <property type="entry name" value="GGCT_like"/>
    <property type="match status" value="1"/>
</dbReference>
<evidence type="ECO:0000256" key="6">
    <source>
        <dbReference type="ARBA" id="ARBA00022801"/>
    </source>
</evidence>
<gene>
    <name evidence="16" type="ORF">Ga0080574_TMP4131</name>
</gene>
<reference evidence="16 17" key="1">
    <citation type="submission" date="2016-04" db="EMBL/GenBank/DDBJ databases">
        <title>Deep-sea bacteria in the southern Pacific.</title>
        <authorList>
            <person name="Tang K."/>
        </authorList>
    </citation>
    <scope>NUCLEOTIDE SEQUENCE [LARGE SCALE GENOMIC DNA]</scope>
    <source>
        <strain evidence="16 17">JLT2014</strain>
    </source>
</reference>
<dbReference type="EMBL" id="CP015093">
    <property type="protein sequence ID" value="APZ54465.1"/>
    <property type="molecule type" value="Genomic_DNA"/>
</dbReference>
<proteinExistence type="inferred from homology"/>
<evidence type="ECO:0000256" key="11">
    <source>
        <dbReference type="ARBA" id="ARBA00033056"/>
    </source>
</evidence>
<comment type="similarity">
    <text evidence="2">Belongs to the Nudix hydrolase family. NudF subfamily.</text>
</comment>
<accession>A0A1P8UYJ3</accession>
<dbReference type="GO" id="GO:0047631">
    <property type="term" value="F:ADP-ribose diphosphatase activity"/>
    <property type="evidence" value="ECO:0007669"/>
    <property type="project" value="UniProtKB-EC"/>
</dbReference>
<sequence>MADLFVFGTLRHAPLLEKVLGRETVAETARLPDYAVYLSGEKGAPGTVLCRAPGAAAEGLLLRGVSDEDLARLAYYEGEGAETLCEMPVTLADGSAVPALLRAPAGVPEGERLFDLADWVAEWGRLACGTAREIMAQYGQTSPEVMDGLRPFLAARAWARELARQGAPHELRSDRGLDTVEIVRDRPGFEGFFRMRAYDLRYRRFDGSMSDTFGREGFVTYDAALVLPYDPVADRVLLIEQLRYGPVLRGDPNPSVLEPPAGLVDAGESPEVCALREAEEEAGVQLRELRPMMRVYASPGYTTEFFHCFLGLCELSEADNGLGGLDEENEDIRSHVIPFERAMELVDSGEVNAGPLVMMLYWLARHREELRRSA</sequence>
<evidence type="ECO:0000256" key="8">
    <source>
        <dbReference type="ARBA" id="ARBA00025164"/>
    </source>
</evidence>
<dbReference type="STRING" id="1250539.Ga0080574_TMP4131"/>
<dbReference type="RefSeq" id="WP_076703978.1">
    <property type="nucleotide sequence ID" value="NZ_CP015093.1"/>
</dbReference>
<evidence type="ECO:0000259" key="15">
    <source>
        <dbReference type="PROSITE" id="PS51462"/>
    </source>
</evidence>
<evidence type="ECO:0000256" key="3">
    <source>
        <dbReference type="ARBA" id="ARBA00012453"/>
    </source>
</evidence>
<evidence type="ECO:0000256" key="4">
    <source>
        <dbReference type="ARBA" id="ARBA00013297"/>
    </source>
</evidence>
<dbReference type="SUPFAM" id="SSF110857">
    <property type="entry name" value="Gamma-glutamyl cyclotransferase-like"/>
    <property type="match status" value="1"/>
</dbReference>
<evidence type="ECO:0000313" key="16">
    <source>
        <dbReference type="EMBL" id="APZ54465.1"/>
    </source>
</evidence>
<comment type="function">
    <text evidence="8">Acts on ADP-mannose and ADP-glucose as well as ADP-ribose. Prevents glycogen biosynthesis. The reaction catalyzed by this enzyme is a limiting step of the gluconeogenic process.</text>
</comment>
<dbReference type="EC" id="3.6.1.13" evidence="3"/>
<evidence type="ECO:0000256" key="10">
    <source>
        <dbReference type="ARBA" id="ARBA00030308"/>
    </source>
</evidence>
<keyword evidence="6" id="KW-0378">Hydrolase</keyword>
<dbReference type="Gene3D" id="3.90.79.10">
    <property type="entry name" value="Nucleoside Triphosphate Pyrophosphohydrolase"/>
    <property type="match status" value="1"/>
</dbReference>
<feature type="short sequence motif" description="Nudix box" evidence="14">
    <location>
        <begin position="262"/>
        <end position="284"/>
    </location>
</feature>
<dbReference type="GO" id="GO:0005829">
    <property type="term" value="C:cytosol"/>
    <property type="evidence" value="ECO:0007669"/>
    <property type="project" value="TreeGrafter"/>
</dbReference>
<dbReference type="PROSITE" id="PS00893">
    <property type="entry name" value="NUDIX_BOX"/>
    <property type="match status" value="1"/>
</dbReference>
<dbReference type="PANTHER" id="PTHR11839">
    <property type="entry name" value="UDP/ADP-SUGAR PYROPHOSPHATASE"/>
    <property type="match status" value="1"/>
</dbReference>
<feature type="domain" description="Nudix hydrolase" evidence="15">
    <location>
        <begin position="219"/>
        <end position="359"/>
    </location>
</feature>
<evidence type="ECO:0000256" key="5">
    <source>
        <dbReference type="ARBA" id="ARBA00022723"/>
    </source>
</evidence>
<evidence type="ECO:0000256" key="1">
    <source>
        <dbReference type="ARBA" id="ARBA00001946"/>
    </source>
</evidence>
<dbReference type="InterPro" id="IPR000086">
    <property type="entry name" value="NUDIX_hydrolase_dom"/>
</dbReference>
<protein>
    <recommendedName>
        <fullName evidence="4">ADP-ribose pyrophosphatase</fullName>
        <ecNumber evidence="3">3.6.1.13</ecNumber>
    </recommendedName>
    <alternativeName>
        <fullName evidence="9">ADP-ribose diphosphatase</fullName>
    </alternativeName>
    <alternativeName>
        <fullName evidence="11">ADP-ribose phosphohydrolase</fullName>
    </alternativeName>
    <alternativeName>
        <fullName evidence="10">Adenosine diphosphoribose pyrophosphatase</fullName>
    </alternativeName>
</protein>
<organism evidence="16 17">
    <name type="scientific">Salipiger abyssi</name>
    <dbReference type="NCBI Taxonomy" id="1250539"/>
    <lineage>
        <taxon>Bacteria</taxon>
        <taxon>Pseudomonadati</taxon>
        <taxon>Pseudomonadota</taxon>
        <taxon>Alphaproteobacteria</taxon>
        <taxon>Rhodobacterales</taxon>
        <taxon>Roseobacteraceae</taxon>
        <taxon>Salipiger</taxon>
    </lineage>
</organism>
<feature type="binding site" evidence="13">
    <location>
        <position position="330"/>
    </location>
    <ligand>
        <name>Mg(2+)</name>
        <dbReference type="ChEBI" id="CHEBI:18420"/>
        <label>1</label>
    </ligand>
</feature>
<dbReference type="InterPro" id="IPR036568">
    <property type="entry name" value="GGCT-like_sf"/>
</dbReference>
<dbReference type="AlphaFoldDB" id="A0A1P8UYJ3"/>
<dbReference type="SUPFAM" id="SSF55811">
    <property type="entry name" value="Nudix"/>
    <property type="match status" value="1"/>
</dbReference>
<evidence type="ECO:0000256" key="12">
    <source>
        <dbReference type="ARBA" id="ARBA00049546"/>
    </source>
</evidence>
<keyword evidence="5 13" id="KW-0479">Metal-binding</keyword>
<dbReference type="NCBIfam" id="TIGR00052">
    <property type="entry name" value="nudix-type nucleoside diphosphatase, YffH/AdpP family"/>
    <property type="match status" value="1"/>
</dbReference>
<evidence type="ECO:0000256" key="9">
    <source>
        <dbReference type="ARBA" id="ARBA00030162"/>
    </source>
</evidence>
<evidence type="ECO:0000256" key="2">
    <source>
        <dbReference type="ARBA" id="ARBA00007482"/>
    </source>
</evidence>
<dbReference type="Gene3D" id="3.10.490.10">
    <property type="entry name" value="Gamma-glutamyl cyclotransferase-like"/>
    <property type="match status" value="1"/>
</dbReference>
<dbReference type="KEGG" id="paby:Ga0080574_TMP4131"/>
<comment type="cofactor">
    <cofactor evidence="1 13">
        <name>Mg(2+)</name>
        <dbReference type="ChEBI" id="CHEBI:18420"/>
    </cofactor>
</comment>
<dbReference type="Pfam" id="PF06094">
    <property type="entry name" value="GGACT"/>
    <property type="match status" value="1"/>
</dbReference>
<comment type="catalytic activity">
    <reaction evidence="12">
        <text>ADP-D-ribose + H2O = D-ribose 5-phosphate + AMP + 2 H(+)</text>
        <dbReference type="Rhea" id="RHEA:10412"/>
        <dbReference type="ChEBI" id="CHEBI:15377"/>
        <dbReference type="ChEBI" id="CHEBI:15378"/>
        <dbReference type="ChEBI" id="CHEBI:57967"/>
        <dbReference type="ChEBI" id="CHEBI:78346"/>
        <dbReference type="ChEBI" id="CHEBI:456215"/>
        <dbReference type="EC" id="3.6.1.13"/>
    </reaction>
</comment>
<dbReference type="Proteomes" id="UP000187059">
    <property type="component" value="Chromosome"/>
</dbReference>
<keyword evidence="17" id="KW-1185">Reference proteome</keyword>
<feature type="binding site" evidence="13">
    <location>
        <position position="261"/>
    </location>
    <ligand>
        <name>Mg(2+)</name>
        <dbReference type="ChEBI" id="CHEBI:18420"/>
        <label>1</label>
    </ligand>
</feature>
<dbReference type="PROSITE" id="PS51462">
    <property type="entry name" value="NUDIX"/>
    <property type="match status" value="1"/>
</dbReference>
<feature type="binding site" evidence="13">
    <location>
        <position position="281"/>
    </location>
    <ligand>
        <name>Mg(2+)</name>
        <dbReference type="ChEBI" id="CHEBI:18420"/>
        <label>1</label>
    </ligand>
</feature>
<evidence type="ECO:0000313" key="17">
    <source>
        <dbReference type="Proteomes" id="UP000187059"/>
    </source>
</evidence>
<dbReference type="CDD" id="cd24155">
    <property type="entry name" value="NUDIX_ADPRase"/>
    <property type="match status" value="1"/>
</dbReference>
<dbReference type="InterPro" id="IPR004385">
    <property type="entry name" value="NDP_pyrophosphatase"/>
</dbReference>